<dbReference type="SUPFAM" id="SSF55008">
    <property type="entry name" value="HMA, heavy metal-associated domain"/>
    <property type="match status" value="1"/>
</dbReference>
<organism evidence="3 4">
    <name type="scientific">Pseudomonas benzenivorans</name>
    <dbReference type="NCBI Taxonomy" id="556533"/>
    <lineage>
        <taxon>Bacteria</taxon>
        <taxon>Pseudomonadati</taxon>
        <taxon>Pseudomonadota</taxon>
        <taxon>Gammaproteobacteria</taxon>
        <taxon>Pseudomonadales</taxon>
        <taxon>Pseudomonadaceae</taxon>
        <taxon>Pseudomonas</taxon>
    </lineage>
</organism>
<dbReference type="InterPro" id="IPR036163">
    <property type="entry name" value="HMA_dom_sf"/>
</dbReference>
<proteinExistence type="predicted"/>
<protein>
    <submittedName>
        <fullName evidence="3">Cation transporter</fullName>
    </submittedName>
</protein>
<feature type="chain" id="PRO_5046881641" evidence="1">
    <location>
        <begin position="20"/>
        <end position="91"/>
    </location>
</feature>
<name>A0ABZ0PYX9_9PSED</name>
<reference evidence="3 4" key="1">
    <citation type="submission" date="2023-11" db="EMBL/GenBank/DDBJ databases">
        <title>Complete genome of Pseudomonas benzenivorans BA3361.</title>
        <authorList>
            <person name="Shin S.Y."/>
            <person name="Song J."/>
            <person name="Kang H."/>
        </authorList>
    </citation>
    <scope>NUCLEOTIDE SEQUENCE [LARGE SCALE GENOMIC DNA]</scope>
    <source>
        <strain evidence="3 4">HNIBRBA3361</strain>
    </source>
</reference>
<dbReference type="Gene3D" id="3.30.70.100">
    <property type="match status" value="1"/>
</dbReference>
<gene>
    <name evidence="3" type="ORF">SBP02_06685</name>
</gene>
<dbReference type="InterPro" id="IPR001802">
    <property type="entry name" value="MerP/CopZ"/>
</dbReference>
<keyword evidence="4" id="KW-1185">Reference proteome</keyword>
<evidence type="ECO:0000259" key="2">
    <source>
        <dbReference type="PROSITE" id="PS50846"/>
    </source>
</evidence>
<feature type="signal peptide" evidence="1">
    <location>
        <begin position="1"/>
        <end position="19"/>
    </location>
</feature>
<keyword evidence="1" id="KW-0732">Signal</keyword>
<feature type="domain" description="HMA" evidence="2">
    <location>
        <begin position="22"/>
        <end position="88"/>
    </location>
</feature>
<sequence>MHKLLLTSLAILPLLAAAGAPVPVTLEVRNMSCGLCPITVKQALQKVPGVESVRIDYARKTASVRYAPDQVRPDTLIEATSSAGYPATVQE</sequence>
<evidence type="ECO:0000313" key="3">
    <source>
        <dbReference type="EMBL" id="WPC06435.1"/>
    </source>
</evidence>
<evidence type="ECO:0000313" key="4">
    <source>
        <dbReference type="Proteomes" id="UP001305928"/>
    </source>
</evidence>
<dbReference type="CDD" id="cd00371">
    <property type="entry name" value="HMA"/>
    <property type="match status" value="1"/>
</dbReference>
<accession>A0ABZ0PYX9</accession>
<dbReference type="PRINTS" id="PR00946">
    <property type="entry name" value="HGSCAVENGER"/>
</dbReference>
<dbReference type="Proteomes" id="UP001305928">
    <property type="component" value="Chromosome"/>
</dbReference>
<dbReference type="EMBL" id="CP137892">
    <property type="protein sequence ID" value="WPC06435.1"/>
    <property type="molecule type" value="Genomic_DNA"/>
</dbReference>
<evidence type="ECO:0000256" key="1">
    <source>
        <dbReference type="SAM" id="SignalP"/>
    </source>
</evidence>
<dbReference type="InterPro" id="IPR006121">
    <property type="entry name" value="HMA_dom"/>
</dbReference>
<dbReference type="Pfam" id="PF00403">
    <property type="entry name" value="HMA"/>
    <property type="match status" value="1"/>
</dbReference>
<dbReference type="PROSITE" id="PS50846">
    <property type="entry name" value="HMA_2"/>
    <property type="match status" value="1"/>
</dbReference>
<dbReference type="RefSeq" id="WP_318645613.1">
    <property type="nucleotide sequence ID" value="NZ_CP137892.1"/>
</dbReference>